<dbReference type="PROSITE" id="PS51158">
    <property type="entry name" value="ALPHA_KINASE"/>
    <property type="match status" value="1"/>
</dbReference>
<evidence type="ECO:0000256" key="3">
    <source>
        <dbReference type="ARBA" id="ARBA00022527"/>
    </source>
</evidence>
<dbReference type="InterPro" id="IPR004166">
    <property type="entry name" value="a-kinase_dom"/>
</dbReference>
<feature type="compositionally biased region" description="Basic and acidic residues" evidence="11">
    <location>
        <begin position="1518"/>
        <end position="1530"/>
    </location>
</feature>
<feature type="region of interest" description="Disordered" evidence="11">
    <location>
        <begin position="1884"/>
        <end position="1934"/>
    </location>
</feature>
<dbReference type="PANTHER" id="PTHR47091">
    <property type="entry name" value="ALPHA-PROTEIN KINASE 2-RELATED"/>
    <property type="match status" value="1"/>
</dbReference>
<evidence type="ECO:0000256" key="6">
    <source>
        <dbReference type="ARBA" id="ARBA00022777"/>
    </source>
</evidence>
<reference evidence="15" key="1">
    <citation type="submission" date="2025-08" db="UniProtKB">
        <authorList>
            <consortium name="RefSeq"/>
        </authorList>
    </citation>
    <scope>IDENTIFICATION</scope>
    <source>
        <strain evidence="15">Tuebingen</strain>
        <tissue evidence="15">Fibroblasts and whole tissue</tissue>
    </source>
</reference>
<evidence type="ECO:0000256" key="1">
    <source>
        <dbReference type="ARBA" id="ARBA00008651"/>
    </source>
</evidence>
<feature type="region of interest" description="Disordered" evidence="11">
    <location>
        <begin position="527"/>
        <end position="582"/>
    </location>
</feature>
<dbReference type="PROSITE" id="PS50835">
    <property type="entry name" value="IG_LIKE"/>
    <property type="match status" value="2"/>
</dbReference>
<feature type="compositionally biased region" description="Polar residues" evidence="11">
    <location>
        <begin position="552"/>
        <end position="562"/>
    </location>
</feature>
<sequence length="1975" mass="219022">MSSRRLINRSLSTDGRSYSSGYSDISSQSRRAGCRSYLSSVRSESSYAGHRLSQFKPSRSTLCSVMAQLTEEIQPTFESTLKSKAVSEETNVKFSCVVSGYPVPEVTWYKDDIQLDRYCGLPKYEISRDDKTHTLQIYNCSLDDAAIYQASAQNSRGIVSCSGVLEVGTMSEYKIHQNYFAKLKLRNENRRREQEETRRTGIETVPVSSEHIRMSSPERVQPNCEAHSPSENRGVEVDALGQTPSLGDRLSAPNQESAAVPHGISNSEEITNKEKDRQELTYIHDTVNNATSEQINEHVKKKVKISTERRKENRPNGRREEMVTESGTSVKETEVQMVSETEQRNKMDITDIKQKENLLVKADIGGSEETKKAQCAQIASTIKSRNKIDITNRKKTEEESLKVNKTAIEQSKRGALNSSVTESRNKTVIAKTKTTEKQLVMVNKSALRELKTASDVQMTPETETKSKNYVTNTKIYEKTAVKVNNNASEELKRTQNASAIEPKNKTDITERKTTEKLTEKLNKSVSEELKKVQDVPMTSSRNITDKTDIKQTENPSVNTNKSVSEESKRAQGAQMASVTESRNKMLNKVTKTTEETPVKVNKCASEELEISQSAKITSAMEHGNKVNITDTRKSDKLSANTNTKTSVTEESKNAQDAKIASVIESKAKMDVKDTIKSEKQSVYTDENVSKVSNKAQEAPGASVSAKAKVDITDTKTSEKQPVSTNKQGYGESKTVSGASETSGTATKAKMDKTNTKISEKHSVNPIKQVFGQSKKFQGSPETSVFESETKVDIIDTKTSQKQSVSTNKQGYGESKTVQGASETSVTESKAKVDITKTKTGEKHSVNPNKQLYGQSKKLQGASETSVFKSKTKVDIIDTKTNDKQPETIKESASESKKVLKPIPTQNNTLLKTSTTNQINKVVENPNPTKSSDTQLQESLENGNLRHADNKHVDFDDHRNRNQVGTRVKILPHSCGGNDVNVDTGERNVSGRPLRGSVVADTQTKPTEPLTHEDVLTHKEVAKELKEQPTLMHQATAGANVSASALQEQKLTAGDPSAASTKRSTLVTGPQNTQPSDKISSGHVSNKLQNGQVPTAMSPSLGDETLTNTCKKESKAENQLIKESDKPNSETRPASQQNMDENEINSNVQSSTSKEKLTAKSNHSTIKDIAAESAQICSDVIQQQTMNGSSIKETNDRELQRSSPIATDNVVKMNIKEQSNATTSEAPQKTYKEIQSYPIQKANDHSGPSTFLSQHSKASATEFTIPAIYITDVDSTSQNSTVEMRTEVNAVTSNVTNTSNRTDSINETTAVIESESLHNEKFDLSQNSQVSEVNKPDQPLLSQENPIQVLLNHRSSEKVASDFTTQKDDTIQNPNADRCIKSNESDLTETSDLTKTDLTFKTDPGSFIKLLRSAAFELEVSNRCSTFTAAPHTNYKDNNEREEEVSSAEVHTETCKVKIPLNNTGNRVFNSTQSELTTSTDQTTSFPKIKTDKSETGMAKFIEEANMDTFQGDKLKSQPASTSQSVSTSPLMTSLETQSPRLTRRTVLNDQPKPVGIENGKPKSTEKDKENQFKVPQVIRKIRPEVFDASGHLKLWCQFFNIVSDSTIRWFKDEVEIAEIKRSAGDEAQVCLAIIKMSKRDSGVYRCTITNEYGKDSTEYHLSTEFLSNMFVREEHQEVGEEIEMTPLIFSKGLSDAGGWGSKFYGRVTTEEAQVGLGCEHKTRRLKVIYGLDPVFESGSSCFMKVRSPIAYESREEIVLAERNLQITKQECRIQNLAREYFKIFAAETRVIESFGGVLEVIPLYFTYWPASSVPYATVEAELKGVYVRYCGLDRSGSLVINEKSEVGQKCSSLQHWIHQWTSGNVLFSRLEGVDTILTNIGVAVRSKGYQGFPCEANLRVFEQFQIQHQCNYFCGLLNLRSLKTPETLQTPSRSKGSSSPLLQRRIADNSSSPQISRKATKSPKLSRKPNPQTST</sequence>
<dbReference type="InterPro" id="IPR003599">
    <property type="entry name" value="Ig_sub"/>
</dbReference>
<feature type="domain" description="Alpha-type protein kinase" evidence="13">
    <location>
        <begin position="1650"/>
        <end position="1881"/>
    </location>
</feature>
<feature type="region of interest" description="Disordered" evidence="11">
    <location>
        <begin position="871"/>
        <end position="894"/>
    </location>
</feature>
<keyword evidence="14" id="KW-1185">Reference proteome</keyword>
<feature type="region of interest" description="Disordered" evidence="11">
    <location>
        <begin position="1468"/>
        <end position="1530"/>
    </location>
</feature>
<evidence type="ECO:0000256" key="5">
    <source>
        <dbReference type="ARBA" id="ARBA00022737"/>
    </source>
</evidence>
<evidence type="ECO:0000256" key="11">
    <source>
        <dbReference type="SAM" id="MobiDB-lite"/>
    </source>
</evidence>
<comment type="catalytic activity">
    <reaction evidence="10">
        <text>L-seryl-[protein] + ATP = O-phospho-L-seryl-[protein] + ADP + H(+)</text>
        <dbReference type="Rhea" id="RHEA:17989"/>
        <dbReference type="Rhea" id="RHEA-COMP:9863"/>
        <dbReference type="Rhea" id="RHEA-COMP:11604"/>
        <dbReference type="ChEBI" id="CHEBI:15378"/>
        <dbReference type="ChEBI" id="CHEBI:29999"/>
        <dbReference type="ChEBI" id="CHEBI:30616"/>
        <dbReference type="ChEBI" id="CHEBI:83421"/>
        <dbReference type="ChEBI" id="CHEBI:456216"/>
        <dbReference type="EC" id="2.7.11.1"/>
    </reaction>
</comment>
<dbReference type="Pfam" id="PF02816">
    <property type="entry name" value="Alpha_kinase"/>
    <property type="match status" value="1"/>
</dbReference>
<feature type="compositionally biased region" description="Polar residues" evidence="11">
    <location>
        <begin position="1476"/>
        <end position="1507"/>
    </location>
</feature>
<dbReference type="Gene3D" id="3.20.200.10">
    <property type="entry name" value="MHCK/EF2 kinase"/>
    <property type="match status" value="1"/>
</dbReference>
<comment type="catalytic activity">
    <reaction evidence="9">
        <text>L-threonyl-[protein] + ATP = O-phospho-L-threonyl-[protein] + ADP + H(+)</text>
        <dbReference type="Rhea" id="RHEA:46608"/>
        <dbReference type="Rhea" id="RHEA-COMP:11060"/>
        <dbReference type="Rhea" id="RHEA-COMP:11605"/>
        <dbReference type="ChEBI" id="CHEBI:15378"/>
        <dbReference type="ChEBI" id="CHEBI:30013"/>
        <dbReference type="ChEBI" id="CHEBI:30616"/>
        <dbReference type="ChEBI" id="CHEBI:61977"/>
        <dbReference type="ChEBI" id="CHEBI:456216"/>
        <dbReference type="EC" id="2.7.11.1"/>
    </reaction>
</comment>
<dbReference type="RefSeq" id="XP_021327621.2">
    <property type="nucleotide sequence ID" value="XM_021471946.3"/>
</dbReference>
<dbReference type="AGR" id="ZFIN:ZDB-GENE-121101-3"/>
<dbReference type="ZFIN" id="ZDB-GENE-121101-3">
    <property type="gene designation" value="alpk3b"/>
</dbReference>
<feature type="compositionally biased region" description="Polar residues" evidence="11">
    <location>
        <begin position="774"/>
        <end position="786"/>
    </location>
</feature>
<dbReference type="SMART" id="SM00409">
    <property type="entry name" value="IG"/>
    <property type="match status" value="2"/>
</dbReference>
<evidence type="ECO:0000259" key="13">
    <source>
        <dbReference type="PROSITE" id="PS51158"/>
    </source>
</evidence>
<feature type="region of interest" description="Disordered" evidence="11">
    <location>
        <begin position="1004"/>
        <end position="1039"/>
    </location>
</feature>
<dbReference type="SMART" id="SM00408">
    <property type="entry name" value="IGc2"/>
    <property type="match status" value="2"/>
</dbReference>
<gene>
    <name evidence="15 16" type="primary">alpk3b</name>
</gene>
<dbReference type="SMART" id="SM00811">
    <property type="entry name" value="Alpha_kinase"/>
    <property type="match status" value="1"/>
</dbReference>
<feature type="compositionally biased region" description="Polar residues" evidence="11">
    <location>
        <begin position="1884"/>
        <end position="1900"/>
    </location>
</feature>
<evidence type="ECO:0000256" key="9">
    <source>
        <dbReference type="ARBA" id="ARBA00047899"/>
    </source>
</evidence>
<evidence type="ECO:0000256" key="4">
    <source>
        <dbReference type="ARBA" id="ARBA00022679"/>
    </source>
</evidence>
<dbReference type="InterPro" id="IPR013783">
    <property type="entry name" value="Ig-like_fold"/>
</dbReference>
<dbReference type="Gene3D" id="2.60.40.10">
    <property type="entry name" value="Immunoglobulins"/>
    <property type="match status" value="2"/>
</dbReference>
<feature type="domain" description="Ig-like" evidence="12">
    <location>
        <begin position="75"/>
        <end position="171"/>
    </location>
</feature>
<keyword evidence="5" id="KW-0677">Repeat</keyword>
<keyword evidence="8" id="KW-0393">Immunoglobulin domain</keyword>
<evidence type="ECO:0000313" key="16">
    <source>
        <dbReference type="ZFIN" id="ZDB-GENE-121101-3"/>
    </source>
</evidence>
<keyword evidence="6" id="KW-0418">Kinase</keyword>
<evidence type="ECO:0000313" key="15">
    <source>
        <dbReference type="RefSeq" id="XP_021327621.2"/>
    </source>
</evidence>
<feature type="compositionally biased region" description="Polar residues" evidence="11">
    <location>
        <begin position="1"/>
        <end position="11"/>
    </location>
</feature>
<dbReference type="PANTHER" id="PTHR47091:SF1">
    <property type="entry name" value="ALPHA-PROTEIN KINASE 3"/>
    <property type="match status" value="1"/>
</dbReference>
<dbReference type="InterPro" id="IPR003598">
    <property type="entry name" value="Ig_sub2"/>
</dbReference>
<feature type="compositionally biased region" description="Basic and acidic residues" evidence="11">
    <location>
        <begin position="1070"/>
        <end position="1087"/>
    </location>
</feature>
<feature type="region of interest" description="Disordered" evidence="11">
    <location>
        <begin position="687"/>
        <end position="716"/>
    </location>
</feature>
<feature type="region of interest" description="Disordered" evidence="11">
    <location>
        <begin position="763"/>
        <end position="787"/>
    </location>
</feature>
<dbReference type="OrthoDB" id="301415at2759"/>
<keyword evidence="4" id="KW-0808">Transferase</keyword>
<feature type="compositionally biased region" description="Polar residues" evidence="11">
    <location>
        <begin position="1088"/>
        <end position="1107"/>
    </location>
</feature>
<dbReference type="GO" id="GO:0005524">
    <property type="term" value="F:ATP binding"/>
    <property type="evidence" value="ECO:0007669"/>
    <property type="project" value="InterPro"/>
</dbReference>
<evidence type="ECO:0000256" key="7">
    <source>
        <dbReference type="ARBA" id="ARBA00023157"/>
    </source>
</evidence>
<accession>A0A8M9PZ45</accession>
<evidence type="ECO:0000256" key="2">
    <source>
        <dbReference type="ARBA" id="ARBA00012513"/>
    </source>
</evidence>
<dbReference type="InterPro" id="IPR011009">
    <property type="entry name" value="Kinase-like_dom_sf"/>
</dbReference>
<keyword evidence="7" id="KW-1015">Disulfide bond</keyword>
<keyword evidence="3" id="KW-0723">Serine/threonine-protein kinase</keyword>
<feature type="compositionally biased region" description="Basic residues" evidence="11">
    <location>
        <begin position="1917"/>
        <end position="1926"/>
    </location>
</feature>
<dbReference type="GO" id="GO:0005634">
    <property type="term" value="C:nucleus"/>
    <property type="evidence" value="ECO:0000318"/>
    <property type="project" value="GO_Central"/>
</dbReference>
<dbReference type="InterPro" id="IPR036179">
    <property type="entry name" value="Ig-like_dom_sf"/>
</dbReference>
<dbReference type="Proteomes" id="UP000000437">
    <property type="component" value="Chromosome 7"/>
</dbReference>
<feature type="compositionally biased region" description="Basic and acidic residues" evidence="11">
    <location>
        <begin position="707"/>
        <end position="716"/>
    </location>
</feature>
<feature type="region of interest" description="Disordered" evidence="11">
    <location>
        <begin position="1"/>
        <end position="27"/>
    </location>
</feature>
<feature type="region of interest" description="Disordered" evidence="11">
    <location>
        <begin position="1070"/>
        <end position="1121"/>
    </location>
</feature>
<dbReference type="GO" id="GO:0055013">
    <property type="term" value="P:cardiac muscle cell development"/>
    <property type="evidence" value="ECO:0000318"/>
    <property type="project" value="GO_Central"/>
</dbReference>
<organism evidence="14 15">
    <name type="scientific">Danio rerio</name>
    <name type="common">Zebrafish</name>
    <name type="synonym">Brachydanio rerio</name>
    <dbReference type="NCBI Taxonomy" id="7955"/>
    <lineage>
        <taxon>Eukaryota</taxon>
        <taxon>Metazoa</taxon>
        <taxon>Chordata</taxon>
        <taxon>Craniata</taxon>
        <taxon>Vertebrata</taxon>
        <taxon>Euteleostomi</taxon>
        <taxon>Actinopterygii</taxon>
        <taxon>Neopterygii</taxon>
        <taxon>Teleostei</taxon>
        <taxon>Ostariophysi</taxon>
        <taxon>Cypriniformes</taxon>
        <taxon>Danionidae</taxon>
        <taxon>Danioninae</taxon>
        <taxon>Danio</taxon>
    </lineage>
</organism>
<dbReference type="Pfam" id="PF07679">
    <property type="entry name" value="I-set"/>
    <property type="match status" value="2"/>
</dbReference>
<dbReference type="CDD" id="cd16973">
    <property type="entry name" value="Alpha_kinase_ALPK3"/>
    <property type="match status" value="1"/>
</dbReference>
<dbReference type="CTD" id="100534893"/>
<dbReference type="SUPFAM" id="SSF56112">
    <property type="entry name" value="Protein kinase-like (PK-like)"/>
    <property type="match status" value="1"/>
</dbReference>
<proteinExistence type="inferred from homology"/>
<evidence type="ECO:0000256" key="8">
    <source>
        <dbReference type="ARBA" id="ARBA00023319"/>
    </source>
</evidence>
<dbReference type="SUPFAM" id="SSF48726">
    <property type="entry name" value="Immunoglobulin"/>
    <property type="match status" value="2"/>
</dbReference>
<evidence type="ECO:0000313" key="14">
    <source>
        <dbReference type="Proteomes" id="UP000000437"/>
    </source>
</evidence>
<dbReference type="GO" id="GO:0004674">
    <property type="term" value="F:protein serine/threonine kinase activity"/>
    <property type="evidence" value="ECO:0007669"/>
    <property type="project" value="UniProtKB-KW"/>
</dbReference>
<comment type="similarity">
    <text evidence="1">Belongs to the protein kinase superfamily. Alpha-type protein kinase family. ALPK subfamily.</text>
</comment>
<feature type="region of interest" description="Disordered" evidence="11">
    <location>
        <begin position="190"/>
        <end position="261"/>
    </location>
</feature>
<name>A0A8M9PZ45_DANRE</name>
<feature type="domain" description="Ig-like" evidence="12">
    <location>
        <begin position="1534"/>
        <end position="1621"/>
    </location>
</feature>
<feature type="compositionally biased region" description="Polar residues" evidence="11">
    <location>
        <begin position="1907"/>
        <end position="1916"/>
    </location>
</feature>
<protein>
    <recommendedName>
        <fullName evidence="2">non-specific serine/threonine protein kinase</fullName>
        <ecNumber evidence="2">2.7.11.1</ecNumber>
    </recommendedName>
</protein>
<dbReference type="InterPro" id="IPR013098">
    <property type="entry name" value="Ig_I-set"/>
</dbReference>
<dbReference type="EC" id="2.7.11.1" evidence="2"/>
<dbReference type="AlphaFoldDB" id="A0A8M9PZ45"/>
<feature type="compositionally biased region" description="Polar residues" evidence="11">
    <location>
        <begin position="1016"/>
        <end position="1039"/>
    </location>
</feature>
<evidence type="ECO:0000259" key="12">
    <source>
        <dbReference type="PROSITE" id="PS50835"/>
    </source>
</evidence>
<dbReference type="InterPro" id="IPR007110">
    <property type="entry name" value="Ig-like_dom"/>
</dbReference>
<dbReference type="FunFam" id="2.60.40.10:FF:000069">
    <property type="entry name" value="Alpha-protein kinase 3"/>
    <property type="match status" value="1"/>
</dbReference>
<evidence type="ECO:0000256" key="10">
    <source>
        <dbReference type="ARBA" id="ARBA00048679"/>
    </source>
</evidence>
<feature type="compositionally biased region" description="Low complexity" evidence="11">
    <location>
        <begin position="12"/>
        <end position="27"/>
    </location>
</feature>